<dbReference type="Pfam" id="PF10117">
    <property type="entry name" value="McrBC"/>
    <property type="match status" value="1"/>
</dbReference>
<sequence length="97" mass="11321">MVIDAKYKDCQERIKREDRFQIISYLHYLNAEKAGIVYPSIKNTEYKSEGILKGMGGEIFKQSIKIPQNIDDYGKFVEEMKESETDFLESVGKFKLD</sequence>
<accession>A0A6A0BAN4</accession>
<gene>
    <name evidence="1" type="ORF">Hs30E_10030</name>
</gene>
<proteinExistence type="predicted"/>
<protein>
    <recommendedName>
        <fullName evidence="3">McrBC 5-methylcytosine restriction system component</fullName>
    </recommendedName>
</protein>
<organism evidence="1 2">
    <name type="scientific">Pseudolactococcus hodotermopsidis</name>
    <dbReference type="NCBI Taxonomy" id="2709157"/>
    <lineage>
        <taxon>Bacteria</taxon>
        <taxon>Bacillati</taxon>
        <taxon>Bacillota</taxon>
        <taxon>Bacilli</taxon>
        <taxon>Lactobacillales</taxon>
        <taxon>Streptococcaceae</taxon>
        <taxon>Pseudolactococcus</taxon>
    </lineage>
</organism>
<dbReference type="InterPro" id="IPR019292">
    <property type="entry name" value="McrC"/>
</dbReference>
<evidence type="ECO:0008006" key="3">
    <source>
        <dbReference type="Google" id="ProtNLM"/>
    </source>
</evidence>
<dbReference type="AlphaFoldDB" id="A0A6A0BAN4"/>
<comment type="caution">
    <text evidence="1">The sequence shown here is derived from an EMBL/GenBank/DDBJ whole genome shotgun (WGS) entry which is preliminary data.</text>
</comment>
<dbReference type="EMBL" id="BLLI01000024">
    <property type="protein sequence ID" value="GFH42452.1"/>
    <property type="molecule type" value="Genomic_DNA"/>
</dbReference>
<reference evidence="1 2" key="1">
    <citation type="submission" date="2020-02" db="EMBL/GenBank/DDBJ databases">
        <title>Draft genome sequence of Lactococcus sp. Hs30E4-3.</title>
        <authorList>
            <person name="Noda S."/>
            <person name="Yuki M."/>
            <person name="Ohkuma M."/>
        </authorList>
    </citation>
    <scope>NUCLEOTIDE SEQUENCE [LARGE SCALE GENOMIC DNA]</scope>
    <source>
        <strain evidence="1 2">Hs30E4-3</strain>
    </source>
</reference>
<dbReference type="Proteomes" id="UP000480303">
    <property type="component" value="Unassembled WGS sequence"/>
</dbReference>
<keyword evidence="2" id="KW-1185">Reference proteome</keyword>
<evidence type="ECO:0000313" key="1">
    <source>
        <dbReference type="EMBL" id="GFH42452.1"/>
    </source>
</evidence>
<name>A0A6A0BAN4_9LACT</name>
<evidence type="ECO:0000313" key="2">
    <source>
        <dbReference type="Proteomes" id="UP000480303"/>
    </source>
</evidence>